<dbReference type="PANTHER" id="PTHR10252">
    <property type="entry name" value="HISTONE-LIKE TRANSCRIPTION FACTOR CCAAT-RELATED"/>
    <property type="match status" value="1"/>
</dbReference>
<dbReference type="GO" id="GO:0006261">
    <property type="term" value="P:DNA-templated DNA replication"/>
    <property type="evidence" value="ECO:0007669"/>
    <property type="project" value="TreeGrafter"/>
</dbReference>
<dbReference type="GO" id="GO:0006338">
    <property type="term" value="P:chromatin remodeling"/>
    <property type="evidence" value="ECO:0007669"/>
    <property type="project" value="TreeGrafter"/>
</dbReference>
<proteinExistence type="predicted"/>
<dbReference type="GO" id="GO:0008623">
    <property type="term" value="C:CHRAC"/>
    <property type="evidence" value="ECO:0007669"/>
    <property type="project" value="TreeGrafter"/>
</dbReference>
<dbReference type="EMBL" id="JANEYG010000005">
    <property type="protein sequence ID" value="KAJ8923151.1"/>
    <property type="molecule type" value="Genomic_DNA"/>
</dbReference>
<reference evidence="5 6" key="1">
    <citation type="journal article" date="2023" name="Insect Mol. Biol.">
        <title>Genome sequencing provides insights into the evolution of gene families encoding plant cell wall-degrading enzymes in longhorned beetles.</title>
        <authorList>
            <person name="Shin N.R."/>
            <person name="Okamura Y."/>
            <person name="Kirsch R."/>
            <person name="Pauchet Y."/>
        </authorList>
    </citation>
    <scope>NUCLEOTIDE SEQUENCE [LARGE SCALE GENOMIC DNA]</scope>
    <source>
        <strain evidence="5">EAD_L_NR</strain>
    </source>
</reference>
<dbReference type="Pfam" id="PF00808">
    <property type="entry name" value="CBFD_NFYB_HMF"/>
    <property type="match status" value="1"/>
</dbReference>
<evidence type="ECO:0000259" key="4">
    <source>
        <dbReference type="Pfam" id="PF00808"/>
    </source>
</evidence>
<dbReference type="InterPro" id="IPR003958">
    <property type="entry name" value="CBFA_NFYB_domain"/>
</dbReference>
<accession>A0AAV8WA90</accession>
<dbReference type="PANTHER" id="PTHR10252:SF54">
    <property type="entry name" value="CHROMATIN ACCESSIBILITY COMPLEX PROTEIN 1"/>
    <property type="match status" value="1"/>
</dbReference>
<sequence length="140" mass="15193">MAPASRTHLPASRISTIMKSSSDVETVSRESTLLMCKAAEFFIKYLATESYNTTNNGKKLDYKNIAEVVHKDDRYEFLRDIMPKKITVREFKRIMAKKLAEEAGDKGSAGSSSEDEDSSSSSSSGDASSSSDSDESGASA</sequence>
<dbReference type="CDD" id="cd22924">
    <property type="entry name" value="HFD_CHRAC1-like"/>
    <property type="match status" value="1"/>
</dbReference>
<feature type="compositionally biased region" description="Low complexity" evidence="3">
    <location>
        <begin position="119"/>
        <end position="140"/>
    </location>
</feature>
<dbReference type="Gene3D" id="1.10.20.10">
    <property type="entry name" value="Histone, subunit A"/>
    <property type="match status" value="1"/>
</dbReference>
<organism evidence="5 6">
    <name type="scientific">Exocentrus adspersus</name>
    <dbReference type="NCBI Taxonomy" id="1586481"/>
    <lineage>
        <taxon>Eukaryota</taxon>
        <taxon>Metazoa</taxon>
        <taxon>Ecdysozoa</taxon>
        <taxon>Arthropoda</taxon>
        <taxon>Hexapoda</taxon>
        <taxon>Insecta</taxon>
        <taxon>Pterygota</taxon>
        <taxon>Neoptera</taxon>
        <taxon>Endopterygota</taxon>
        <taxon>Coleoptera</taxon>
        <taxon>Polyphaga</taxon>
        <taxon>Cucujiformia</taxon>
        <taxon>Chrysomeloidea</taxon>
        <taxon>Cerambycidae</taxon>
        <taxon>Lamiinae</taxon>
        <taxon>Acanthocinini</taxon>
        <taxon>Exocentrus</taxon>
    </lineage>
</organism>
<dbReference type="AlphaFoldDB" id="A0AAV8WA90"/>
<dbReference type="InterPro" id="IPR050568">
    <property type="entry name" value="Transcr_DNA_Rep_Reg"/>
</dbReference>
<comment type="subcellular location">
    <subcellularLocation>
        <location evidence="1">Nucleus</location>
    </subcellularLocation>
</comment>
<feature type="region of interest" description="Disordered" evidence="3">
    <location>
        <begin position="101"/>
        <end position="140"/>
    </location>
</feature>
<keyword evidence="6" id="KW-1185">Reference proteome</keyword>
<evidence type="ECO:0000256" key="1">
    <source>
        <dbReference type="ARBA" id="ARBA00004123"/>
    </source>
</evidence>
<dbReference type="GO" id="GO:0046982">
    <property type="term" value="F:protein heterodimerization activity"/>
    <property type="evidence" value="ECO:0007669"/>
    <property type="project" value="InterPro"/>
</dbReference>
<dbReference type="SUPFAM" id="SSF47113">
    <property type="entry name" value="Histone-fold"/>
    <property type="match status" value="1"/>
</dbReference>
<keyword evidence="2" id="KW-0539">Nucleus</keyword>
<gene>
    <name evidence="5" type="ORF">NQ315_001705</name>
</gene>
<dbReference type="Proteomes" id="UP001159042">
    <property type="component" value="Unassembled WGS sequence"/>
</dbReference>
<dbReference type="InterPro" id="IPR009072">
    <property type="entry name" value="Histone-fold"/>
</dbReference>
<comment type="caution">
    <text evidence="5">The sequence shown here is derived from an EMBL/GenBank/DDBJ whole genome shotgun (WGS) entry which is preliminary data.</text>
</comment>
<evidence type="ECO:0000313" key="5">
    <source>
        <dbReference type="EMBL" id="KAJ8923151.1"/>
    </source>
</evidence>
<evidence type="ECO:0000313" key="6">
    <source>
        <dbReference type="Proteomes" id="UP001159042"/>
    </source>
</evidence>
<evidence type="ECO:0000256" key="2">
    <source>
        <dbReference type="ARBA" id="ARBA00023242"/>
    </source>
</evidence>
<feature type="domain" description="Transcription factor CBF/NF-Y/archaeal histone" evidence="4">
    <location>
        <begin position="8"/>
        <end position="59"/>
    </location>
</feature>
<protein>
    <recommendedName>
        <fullName evidence="4">Transcription factor CBF/NF-Y/archaeal histone domain-containing protein</fullName>
    </recommendedName>
</protein>
<name>A0AAV8WA90_9CUCU</name>
<evidence type="ECO:0000256" key="3">
    <source>
        <dbReference type="SAM" id="MobiDB-lite"/>
    </source>
</evidence>